<gene>
    <name evidence="8" type="primary">mrpE</name>
    <name evidence="8" type="ORF">jaqu_17050</name>
</gene>
<evidence type="ECO:0000256" key="4">
    <source>
        <dbReference type="ARBA" id="ARBA00022692"/>
    </source>
</evidence>
<dbReference type="PANTHER" id="PTHR34584">
    <property type="entry name" value="NA(+)/H(+) ANTIPORTER SUBUNIT E1"/>
    <property type="match status" value="1"/>
</dbReference>
<evidence type="ECO:0000256" key="1">
    <source>
        <dbReference type="ARBA" id="ARBA00004651"/>
    </source>
</evidence>
<dbReference type="PATRIC" id="fig|935700.4.peg.1770"/>
<dbReference type="Proteomes" id="UP000032232">
    <property type="component" value="Unassembled WGS sequence"/>
</dbReference>
<dbReference type="RefSeq" id="WP_043918541.1">
    <property type="nucleotide sequence ID" value="NZ_FZPF01000005.1"/>
</dbReference>
<evidence type="ECO:0000256" key="6">
    <source>
        <dbReference type="ARBA" id="ARBA00023136"/>
    </source>
</evidence>
<sequence>MSLFLLNLLLAVAWAALTGSFTLAGLAIGFLIGFGALALVSPLFEDRGGGYFLRVYRWVKLLLLFLWELVVSSVSVAWDVLTPRHRARPGIIAVPLKAEGEAEVLLVTNLISLTPGTLSLDVTEDCRTLYVHAMFADDPAAIRKQIETGMERWVREALA</sequence>
<dbReference type="EMBL" id="JYFE01000032">
    <property type="protein sequence ID" value="KIT16477.1"/>
    <property type="molecule type" value="Genomic_DNA"/>
</dbReference>
<evidence type="ECO:0000313" key="8">
    <source>
        <dbReference type="EMBL" id="KIT16477.1"/>
    </source>
</evidence>
<keyword evidence="4 7" id="KW-0812">Transmembrane</keyword>
<comment type="subcellular location">
    <subcellularLocation>
        <location evidence="1">Cell membrane</location>
        <topology evidence="1">Multi-pass membrane protein</topology>
    </subcellularLocation>
</comment>
<protein>
    <submittedName>
        <fullName evidence="8">MrpE protein</fullName>
    </submittedName>
</protein>
<dbReference type="STRING" id="935700.jaqu_17050"/>
<feature type="transmembrane region" description="Helical" evidence="7">
    <location>
        <begin position="56"/>
        <end position="78"/>
    </location>
</feature>
<evidence type="ECO:0000256" key="3">
    <source>
        <dbReference type="ARBA" id="ARBA00022475"/>
    </source>
</evidence>
<dbReference type="Pfam" id="PF01899">
    <property type="entry name" value="MNHE"/>
    <property type="match status" value="1"/>
</dbReference>
<proteinExistence type="inferred from homology"/>
<evidence type="ECO:0000256" key="7">
    <source>
        <dbReference type="SAM" id="Phobius"/>
    </source>
</evidence>
<dbReference type="OrthoDB" id="9807187at2"/>
<accession>A0A0D1CNY6</accession>
<organism evidence="8 9">
    <name type="scientific">Jannaschia aquimarina</name>
    <dbReference type="NCBI Taxonomy" id="935700"/>
    <lineage>
        <taxon>Bacteria</taxon>
        <taxon>Pseudomonadati</taxon>
        <taxon>Pseudomonadota</taxon>
        <taxon>Alphaproteobacteria</taxon>
        <taxon>Rhodobacterales</taxon>
        <taxon>Roseobacteraceae</taxon>
        <taxon>Jannaschia</taxon>
    </lineage>
</organism>
<keyword evidence="3" id="KW-1003">Cell membrane</keyword>
<keyword evidence="5 7" id="KW-1133">Transmembrane helix</keyword>
<dbReference type="GO" id="GO:0008324">
    <property type="term" value="F:monoatomic cation transmembrane transporter activity"/>
    <property type="evidence" value="ECO:0007669"/>
    <property type="project" value="InterPro"/>
</dbReference>
<dbReference type="PIRSF" id="PIRSF019239">
    <property type="entry name" value="MrpE"/>
    <property type="match status" value="1"/>
</dbReference>
<evidence type="ECO:0000313" key="9">
    <source>
        <dbReference type="Proteomes" id="UP000032232"/>
    </source>
</evidence>
<feature type="transmembrane region" description="Helical" evidence="7">
    <location>
        <begin position="25"/>
        <end position="44"/>
    </location>
</feature>
<comment type="caution">
    <text evidence="8">The sequence shown here is derived from an EMBL/GenBank/DDBJ whole genome shotgun (WGS) entry which is preliminary data.</text>
</comment>
<comment type="similarity">
    <text evidence="2">Belongs to the CPA3 antiporters (TC 2.A.63) subunit E family.</text>
</comment>
<reference evidence="8 9" key="1">
    <citation type="submission" date="2015-02" db="EMBL/GenBank/DDBJ databases">
        <title>Genome Sequence of Jannaschia aquimarina DSM28248, a member of the Roseobacter clade.</title>
        <authorList>
            <person name="Voget S."/>
            <person name="Daniel R."/>
        </authorList>
    </citation>
    <scope>NUCLEOTIDE SEQUENCE [LARGE SCALE GENOMIC DNA]</scope>
    <source>
        <strain evidence="8 9">GSW-M26</strain>
    </source>
</reference>
<keyword evidence="9" id="KW-1185">Reference proteome</keyword>
<dbReference type="PANTHER" id="PTHR34584:SF1">
    <property type="entry name" value="NA(+)_H(+) ANTIPORTER SUBUNIT E1"/>
    <property type="match status" value="1"/>
</dbReference>
<evidence type="ECO:0000256" key="5">
    <source>
        <dbReference type="ARBA" id="ARBA00022989"/>
    </source>
</evidence>
<name>A0A0D1CNY6_9RHOB</name>
<dbReference type="GO" id="GO:0005886">
    <property type="term" value="C:plasma membrane"/>
    <property type="evidence" value="ECO:0007669"/>
    <property type="project" value="UniProtKB-SubCell"/>
</dbReference>
<dbReference type="InterPro" id="IPR002758">
    <property type="entry name" value="Cation_antiport_E"/>
</dbReference>
<keyword evidence="6 7" id="KW-0472">Membrane</keyword>
<dbReference type="AlphaFoldDB" id="A0A0D1CNY6"/>
<evidence type="ECO:0000256" key="2">
    <source>
        <dbReference type="ARBA" id="ARBA00006228"/>
    </source>
</evidence>